<feature type="compositionally biased region" description="Polar residues" evidence="1">
    <location>
        <begin position="960"/>
        <end position="970"/>
    </location>
</feature>
<name>A0AAJ7J2I1_9HYME</name>
<dbReference type="RefSeq" id="XP_017882615.1">
    <property type="nucleotide sequence ID" value="XM_018027126.2"/>
</dbReference>
<feature type="region of interest" description="Disordered" evidence="1">
    <location>
        <begin position="84"/>
        <end position="106"/>
    </location>
</feature>
<dbReference type="KEGG" id="ccal:108626459"/>
<protein>
    <submittedName>
        <fullName evidence="3">Uncharacterized protein LOC108626459 isoform X1</fullName>
    </submittedName>
</protein>
<evidence type="ECO:0000313" key="2">
    <source>
        <dbReference type="Proteomes" id="UP000694925"/>
    </source>
</evidence>
<gene>
    <name evidence="3" type="primary">LOC108626459</name>
</gene>
<feature type="region of interest" description="Disordered" evidence="1">
    <location>
        <begin position="1001"/>
        <end position="1040"/>
    </location>
</feature>
<evidence type="ECO:0000256" key="1">
    <source>
        <dbReference type="SAM" id="MobiDB-lite"/>
    </source>
</evidence>
<feature type="compositionally biased region" description="Polar residues" evidence="1">
    <location>
        <begin position="31"/>
        <end position="47"/>
    </location>
</feature>
<proteinExistence type="predicted"/>
<reference evidence="3" key="1">
    <citation type="submission" date="2025-08" db="UniProtKB">
        <authorList>
            <consortium name="RefSeq"/>
        </authorList>
    </citation>
    <scope>IDENTIFICATION</scope>
    <source>
        <tissue evidence="3">Whole body</tissue>
    </source>
</reference>
<dbReference type="Proteomes" id="UP000694925">
    <property type="component" value="Unplaced"/>
</dbReference>
<feature type="compositionally biased region" description="Basic and acidic residues" evidence="1">
    <location>
        <begin position="93"/>
        <end position="104"/>
    </location>
</feature>
<accession>A0AAJ7J2I1</accession>
<feature type="region of interest" description="Disordered" evidence="1">
    <location>
        <begin position="815"/>
        <end position="851"/>
    </location>
</feature>
<feature type="compositionally biased region" description="Low complexity" evidence="1">
    <location>
        <begin position="823"/>
        <end position="832"/>
    </location>
</feature>
<sequence length="1123" mass="124723">MCDLIDLTSPDRNDLLGKKLASPLIPIPTDTGGNNSNLRKDGSSSLITGKRESLDNNPFDNVLHKITEYIQKKDDPFEVILEKAQSEEYNEEPSSKRYSDDNSNRKKKVHYQKLKRHRTLDEFLLTSVLNKKDAITIKASNENIGVNVKKNHILNNDLKSDGAVPTITIENMDSSILSQSGMNDTLFEGNGEQDKIQMKSTLGDMKDNEILSATLKVPKVRRSLSHGDTLSPKKSCYLNCFSLVEPPKVGLINRSNVSNEQQNSVDFLNEGFLKSRSGSSIFSSLSNISSIPKLNSVSSTVSINGSSAIVSDDTMNRSFLGSCSSDKSERLMKTPALNVSTRTSICDLAERLNKIRIRASEMYTPENFVNNKDDTCSPPSSIKESVSLQGNTEKSDVNNKLIDVDLFTSGIKSNNECSSSSTSDTSTDSVFVEGNKINKLIRKEAKYLARTFEEFASKTNSESSVDDLITNSPSWMPELVPAFDDEISVDNLIELPVSPEGNNAKSEEPKVTEHKGNDSLKNKENVRDLEMELVEPIHTEKHLTAATLLLDLKKLIKTENNIEANKLVENLEKTLGVNCVTNTELLTAYLSVTNNLAKSPKKSSSNLEIIKNVGESTMEHSQEDNLTGSSMGSIKESVSFEYVNFNDPDMIKSTDNQKSLNDVNIESNSEIDVGIENVEEIKKANSKIVSEEKSALKMEKNTSINEKLVIELLANIGKLIYAQTEEHPTEDIVTKLRKALQATSRNCNTDNDIESNNAHIEIQQTPKKPKSKFENRSKSLGTLQSANTLSLNLESKEQPVNKNVIRRSISVSQTLPMRNKLNSSMSTSKSTSQLNQVPKRFPSDPGFVSPSTNKTLIKRKNEFQTDTRVKAVAVLDIQKEKPSVISTVKNKLKKKIGTDVVNKKGPMKAILPIGIMQRRESFNKKTISSTGSITPPQSHKIISSTPNSANKDSMAKKSRSTTPVASSTPDVQDAKKIQSKVATSPKKRNFSYEISPVTTRVSVNKAMNNSSRSKLPSPKRTTPKQSKETGIPRSRTPPIRDRLHSSLEFNRNERMHVSPQRTMCKTSKLQKTSPISFKKIETQQSPLKDSNKIAYKVKPMNLISKLRRHSFGTNAMEKENNYI</sequence>
<feature type="compositionally biased region" description="Polar residues" evidence="1">
    <location>
        <begin position="926"/>
        <end position="951"/>
    </location>
</feature>
<dbReference type="AlphaFoldDB" id="A0AAJ7J2I1"/>
<organism evidence="2 3">
    <name type="scientific">Ceratina calcarata</name>
    <dbReference type="NCBI Taxonomy" id="156304"/>
    <lineage>
        <taxon>Eukaryota</taxon>
        <taxon>Metazoa</taxon>
        <taxon>Ecdysozoa</taxon>
        <taxon>Arthropoda</taxon>
        <taxon>Hexapoda</taxon>
        <taxon>Insecta</taxon>
        <taxon>Pterygota</taxon>
        <taxon>Neoptera</taxon>
        <taxon>Endopterygota</taxon>
        <taxon>Hymenoptera</taxon>
        <taxon>Apocrita</taxon>
        <taxon>Aculeata</taxon>
        <taxon>Apoidea</taxon>
        <taxon>Anthophila</taxon>
        <taxon>Apidae</taxon>
        <taxon>Ceratina</taxon>
        <taxon>Zadontomerus</taxon>
    </lineage>
</organism>
<evidence type="ECO:0000313" key="3">
    <source>
        <dbReference type="RefSeq" id="XP_017882615.1"/>
    </source>
</evidence>
<feature type="compositionally biased region" description="Basic and acidic residues" evidence="1">
    <location>
        <begin position="505"/>
        <end position="518"/>
    </location>
</feature>
<feature type="region of interest" description="Disordered" evidence="1">
    <location>
        <begin position="22"/>
        <end position="51"/>
    </location>
</feature>
<feature type="region of interest" description="Disordered" evidence="1">
    <location>
        <begin position="926"/>
        <end position="986"/>
    </location>
</feature>
<feature type="compositionally biased region" description="Polar residues" evidence="1">
    <location>
        <begin position="1001"/>
        <end position="1024"/>
    </location>
</feature>
<feature type="compositionally biased region" description="Polar residues" evidence="1">
    <location>
        <begin position="377"/>
        <end position="392"/>
    </location>
</feature>
<feature type="region of interest" description="Disordered" evidence="1">
    <location>
        <begin position="496"/>
        <end position="518"/>
    </location>
</feature>
<dbReference type="GeneID" id="108626459"/>
<feature type="region of interest" description="Disordered" evidence="1">
    <location>
        <begin position="369"/>
        <end position="393"/>
    </location>
</feature>
<keyword evidence="2" id="KW-1185">Reference proteome</keyword>